<organism evidence="1 2">
    <name type="scientific">Ectobacillus ponti</name>
    <dbReference type="NCBI Taxonomy" id="2961894"/>
    <lineage>
        <taxon>Bacteria</taxon>
        <taxon>Bacillati</taxon>
        <taxon>Bacillota</taxon>
        <taxon>Bacilli</taxon>
        <taxon>Bacillales</taxon>
        <taxon>Bacillaceae</taxon>
        <taxon>Ectobacillus</taxon>
    </lineage>
</organism>
<keyword evidence="2" id="KW-1185">Reference proteome</keyword>
<evidence type="ECO:0000313" key="2">
    <source>
        <dbReference type="Proteomes" id="UP001156102"/>
    </source>
</evidence>
<comment type="caution">
    <text evidence="1">The sequence shown here is derived from an EMBL/GenBank/DDBJ whole genome shotgun (WGS) entry which is preliminary data.</text>
</comment>
<evidence type="ECO:0000313" key="1">
    <source>
        <dbReference type="EMBL" id="MCP8968937.1"/>
    </source>
</evidence>
<sequence length="130" mass="15005">MLTVFYDGWCPLCTGIAERTRKLDVRNATRFVSFRERAVIEEYGLTREQQERMNQRMFAYDGKWHEGIGAVYALACQIPAYWAAVPFLKLSLWTGTGQPLYDWIAARRKIVPVGHCENGACSLEDRKGRR</sequence>
<dbReference type="Pfam" id="PF04134">
    <property type="entry name" value="DCC1-like"/>
    <property type="match status" value="1"/>
</dbReference>
<reference evidence="1" key="1">
    <citation type="submission" date="2022-07" db="EMBL/GenBank/DDBJ databases">
        <authorList>
            <person name="Li W.-J."/>
            <person name="Deng Q.-Q."/>
        </authorList>
    </citation>
    <scope>NUCLEOTIDE SEQUENCE</scope>
    <source>
        <strain evidence="1">SYSU M60031</strain>
    </source>
</reference>
<accession>A0AA42BPN6</accession>
<dbReference type="EMBL" id="JANCLT010000004">
    <property type="protein sequence ID" value="MCP8968937.1"/>
    <property type="molecule type" value="Genomic_DNA"/>
</dbReference>
<dbReference type="InterPro" id="IPR007263">
    <property type="entry name" value="DCC1-like"/>
</dbReference>
<dbReference type="GO" id="GO:0015035">
    <property type="term" value="F:protein-disulfide reductase activity"/>
    <property type="evidence" value="ECO:0007669"/>
    <property type="project" value="InterPro"/>
</dbReference>
<name>A0AA42BPN6_9BACI</name>
<dbReference type="Proteomes" id="UP001156102">
    <property type="component" value="Unassembled WGS sequence"/>
</dbReference>
<dbReference type="RefSeq" id="WP_254758844.1">
    <property type="nucleotide sequence ID" value="NZ_JANCLT010000004.1"/>
</dbReference>
<protein>
    <submittedName>
        <fullName evidence="1">DUF393 domain-containing protein</fullName>
    </submittedName>
</protein>
<dbReference type="AlphaFoldDB" id="A0AA42BPN6"/>
<proteinExistence type="predicted"/>
<gene>
    <name evidence="1" type="ORF">NK662_10345</name>
</gene>